<evidence type="ECO:0000313" key="3">
    <source>
        <dbReference type="Proteomes" id="UP000807504"/>
    </source>
</evidence>
<dbReference type="Gene3D" id="3.30.710.10">
    <property type="entry name" value="Potassium Channel Kv1.1, Chain A"/>
    <property type="match status" value="1"/>
</dbReference>
<protein>
    <submittedName>
        <fullName evidence="2">TD and POZ domain-containing protein 4</fullName>
    </submittedName>
</protein>
<dbReference type="CDD" id="cd18186">
    <property type="entry name" value="BTB_POZ_ZBTB_KLHL-like"/>
    <property type="match status" value="1"/>
</dbReference>
<gene>
    <name evidence="2" type="ORF">HNY73_009852</name>
</gene>
<dbReference type="PANTHER" id="PTHR24413">
    <property type="entry name" value="SPECKLE-TYPE POZ PROTEIN"/>
    <property type="match status" value="1"/>
</dbReference>
<dbReference type="SMART" id="SM00225">
    <property type="entry name" value="BTB"/>
    <property type="match status" value="1"/>
</dbReference>
<organism evidence="2 3">
    <name type="scientific">Argiope bruennichi</name>
    <name type="common">Wasp spider</name>
    <name type="synonym">Aranea bruennichi</name>
    <dbReference type="NCBI Taxonomy" id="94029"/>
    <lineage>
        <taxon>Eukaryota</taxon>
        <taxon>Metazoa</taxon>
        <taxon>Ecdysozoa</taxon>
        <taxon>Arthropoda</taxon>
        <taxon>Chelicerata</taxon>
        <taxon>Arachnida</taxon>
        <taxon>Araneae</taxon>
        <taxon>Araneomorphae</taxon>
        <taxon>Entelegynae</taxon>
        <taxon>Araneoidea</taxon>
        <taxon>Araneidae</taxon>
        <taxon>Argiope</taxon>
    </lineage>
</organism>
<evidence type="ECO:0000259" key="1">
    <source>
        <dbReference type="PROSITE" id="PS50097"/>
    </source>
</evidence>
<dbReference type="Proteomes" id="UP000807504">
    <property type="component" value="Unassembled WGS sequence"/>
</dbReference>
<proteinExistence type="predicted"/>
<dbReference type="EMBL" id="JABXBU010000015">
    <property type="protein sequence ID" value="KAF8788338.1"/>
    <property type="molecule type" value="Genomic_DNA"/>
</dbReference>
<feature type="domain" description="BTB" evidence="1">
    <location>
        <begin position="163"/>
        <end position="227"/>
    </location>
</feature>
<name>A0A8T0FDK9_ARGBR</name>
<dbReference type="InterPro" id="IPR011333">
    <property type="entry name" value="SKP1/BTB/POZ_sf"/>
</dbReference>
<dbReference type="InterPro" id="IPR000210">
    <property type="entry name" value="BTB/POZ_dom"/>
</dbReference>
<reference evidence="2" key="1">
    <citation type="journal article" date="2020" name="bioRxiv">
        <title>Chromosome-level reference genome of the European wasp spider Argiope bruennichi: a resource for studies on range expansion and evolutionary adaptation.</title>
        <authorList>
            <person name="Sheffer M.M."/>
            <person name="Hoppe A."/>
            <person name="Krehenwinkel H."/>
            <person name="Uhl G."/>
            <person name="Kuss A.W."/>
            <person name="Jensen L."/>
            <person name="Jensen C."/>
            <person name="Gillespie R.G."/>
            <person name="Hoff K.J."/>
            <person name="Prost S."/>
        </authorList>
    </citation>
    <scope>NUCLEOTIDE SEQUENCE</scope>
</reference>
<accession>A0A8T0FDK9</accession>
<reference evidence="2" key="2">
    <citation type="submission" date="2020-06" db="EMBL/GenBank/DDBJ databases">
        <authorList>
            <person name="Sheffer M."/>
        </authorList>
    </citation>
    <scope>NUCLEOTIDE SEQUENCE</scope>
</reference>
<keyword evidence="3" id="KW-1185">Reference proteome</keyword>
<dbReference type="Pfam" id="PF00651">
    <property type="entry name" value="BTB"/>
    <property type="match status" value="1"/>
</dbReference>
<dbReference type="OrthoDB" id="6437200at2759"/>
<dbReference type="AlphaFoldDB" id="A0A8T0FDK9"/>
<dbReference type="PROSITE" id="PS50097">
    <property type="entry name" value="BTB"/>
    <property type="match status" value="1"/>
</dbReference>
<comment type="caution">
    <text evidence="2">The sequence shown here is derived from an EMBL/GenBank/DDBJ whole genome shotgun (WGS) entry which is preliminary data.</text>
</comment>
<dbReference type="SUPFAM" id="SSF54695">
    <property type="entry name" value="POZ domain"/>
    <property type="match status" value="1"/>
</dbReference>
<dbReference type="Gene3D" id="1.25.40.420">
    <property type="match status" value="1"/>
</dbReference>
<sequence length="333" mass="37873">MSKFAISWQVCSEDRSYDEKTRCCYWKYELNAEWKMKCVCEQNKLRNPAFIEIHRKSPAGECIVSGALEIHDERKGQCLLKKKFICLLEDRCLFARIDLLYPPEAAKTAPKMFLITGEMTVSSRTEDSMDLAELVHLTNTNYSCLRQLSNDMERSLLEKPFLADVTLKCGPVSIPAHKNVLAARSPVFKAMFLCPMKESKENEVIIQDIEVPVLQAMLKYMYTGKVEDLAPSLASDLLFAANKYQIGCLESACSKYLMRNMSMKNVASILLIGDFVSPDMKNFAIDFICNKCTDFSALEKAKDWIALKKNKPALALEIFSSIVKCQEQKLKML</sequence>
<evidence type="ECO:0000313" key="2">
    <source>
        <dbReference type="EMBL" id="KAF8788338.1"/>
    </source>
</evidence>